<keyword evidence="1" id="KW-0449">Lipoprotein</keyword>
<keyword evidence="2" id="KW-1185">Reference proteome</keyword>
<organism evidence="1 2">
    <name type="scientific">Neokomagataea anthophila</name>
    <dbReference type="NCBI Taxonomy" id="2826925"/>
    <lineage>
        <taxon>Bacteria</taxon>
        <taxon>Pseudomonadati</taxon>
        <taxon>Pseudomonadota</taxon>
        <taxon>Alphaproteobacteria</taxon>
        <taxon>Acetobacterales</taxon>
        <taxon>Acetobacteraceae</taxon>
        <taxon>Neokomagataea</taxon>
    </lineage>
</organism>
<comment type="caution">
    <text evidence="1">The sequence shown here is derived from an EMBL/GenBank/DDBJ whole genome shotgun (WGS) entry which is preliminary data.</text>
</comment>
<dbReference type="InterPro" id="IPR024302">
    <property type="entry name" value="SusD-like"/>
</dbReference>
<dbReference type="RefSeq" id="WP_211683518.1">
    <property type="nucleotide sequence ID" value="NZ_JAGRQH010000099.1"/>
</dbReference>
<evidence type="ECO:0000313" key="1">
    <source>
        <dbReference type="EMBL" id="MBR0560801.1"/>
    </source>
</evidence>
<protein>
    <submittedName>
        <fullName evidence="1">SusD/RagB family nutrient-binding outer membrane lipoprotein</fullName>
    </submittedName>
</protein>
<dbReference type="EMBL" id="JAGRQH010000099">
    <property type="protein sequence ID" value="MBR0560801.1"/>
    <property type="molecule type" value="Genomic_DNA"/>
</dbReference>
<reference evidence="1 2" key="1">
    <citation type="submission" date="2021-04" db="EMBL/GenBank/DDBJ databases">
        <title>The complete genome sequence of Neokomagataea sp. TBRC 2177.</title>
        <authorList>
            <person name="Charoenyingcharoen P."/>
            <person name="Yukphan P."/>
        </authorList>
    </citation>
    <scope>NUCLEOTIDE SEQUENCE [LARGE SCALE GENOMIC DNA]</scope>
    <source>
        <strain evidence="1 2">TBRC 2177</strain>
    </source>
</reference>
<name>A0ABS5EA60_9PROT</name>
<proteinExistence type="predicted"/>
<gene>
    <name evidence="1" type="ORF">KB213_12205</name>
</gene>
<dbReference type="Pfam" id="PF12741">
    <property type="entry name" value="SusD-like"/>
    <property type="match status" value="1"/>
</dbReference>
<evidence type="ECO:0000313" key="2">
    <source>
        <dbReference type="Proteomes" id="UP000677812"/>
    </source>
</evidence>
<feature type="non-terminal residue" evidence="1">
    <location>
        <position position="64"/>
    </location>
</feature>
<sequence>MTDINKNPLYPDEKALHQDGILLGSFLPALQQAVIPVSTGGTDAVNAYQESVNLTADAWCGYLS</sequence>
<dbReference type="Proteomes" id="UP000677812">
    <property type="component" value="Unassembled WGS sequence"/>
</dbReference>
<accession>A0ABS5EA60</accession>